<feature type="compositionally biased region" description="Basic and acidic residues" evidence="1">
    <location>
        <begin position="133"/>
        <end position="143"/>
    </location>
</feature>
<gene>
    <name evidence="3" type="ORF">CYMTET_10577</name>
</gene>
<sequence>MPHAGRVCHKQEEVLMHGPCGLRAGGGPAEVAEAWRTKDTQALQASCRSLPDEMINVVRSLPSLRLQPETSDAVTVQTLFRALEEFPAHFAKWAAAVQGACATAQAVGYRRASTLREVIPDAAAPQFMGRSRGSRDLARERPGNNEQEADGEDFIRDLADAAEGLSGPPLEALLEEWERIALGDAATAEVCDTPREVGLASPGHAQTGGLASPGARAEGRPGGARGRAQRRRGRLASPGHAQTGGLARQRRPATAQRGGLASPGHAQRGGLASPGHAQRGGLASPGHAQTGGMPAPASAWSDDVATTGKKTRGGIAAPRPEPGRAEDQRESAEMALAKNACAIPELLIAVQAIRKRLMEAKELAAAKADDHAAREPRPATPSGRRSLPLSAGRRDSLGSAGLHTSTAASPGLDTTSKQAAAAVAAAKAAKGCSAKMKRRSVLAAVQSESIVAVSPKGTAEQAEQHGSSGVGNVIRNLFCTWLSSPAEALPGHEVVCFSDVDLLLSSLRPSPRMSQMDSLRHPQRALKCKCCPEGKAAHAQLPDTSLAYVLLDGHGENIVVNEWFKDFVKCHEGLVSSAAAATAASLASTRKRARSSSDAGVSGEPSASQQGNGMTRAHHEELQARFVQASAELQAQGIISAKRRRGKGGDIVQQLVFEFPDAEHAT</sequence>
<dbReference type="AlphaFoldDB" id="A0AAE0GQF9"/>
<protein>
    <submittedName>
        <fullName evidence="3">Origin recognition complex subunit 3</fullName>
    </submittedName>
</protein>
<feature type="compositionally biased region" description="Basic and acidic residues" evidence="1">
    <location>
        <begin position="365"/>
        <end position="377"/>
    </location>
</feature>
<evidence type="ECO:0000313" key="3">
    <source>
        <dbReference type="EMBL" id="KAK3281646.1"/>
    </source>
</evidence>
<reference evidence="3 4" key="1">
    <citation type="journal article" date="2015" name="Genome Biol. Evol.">
        <title>Comparative Genomics of a Bacterivorous Green Alga Reveals Evolutionary Causalities and Consequences of Phago-Mixotrophic Mode of Nutrition.</title>
        <authorList>
            <person name="Burns J.A."/>
            <person name="Paasch A."/>
            <person name="Narechania A."/>
            <person name="Kim E."/>
        </authorList>
    </citation>
    <scope>NUCLEOTIDE SEQUENCE [LARGE SCALE GENOMIC DNA]</scope>
    <source>
        <strain evidence="3 4">PLY_AMNH</strain>
    </source>
</reference>
<feature type="region of interest" description="Disordered" evidence="1">
    <location>
        <begin position="196"/>
        <end position="332"/>
    </location>
</feature>
<evidence type="ECO:0000259" key="2">
    <source>
        <dbReference type="Pfam" id="PF18137"/>
    </source>
</evidence>
<feature type="region of interest" description="Disordered" evidence="1">
    <location>
        <begin position="365"/>
        <end position="413"/>
    </location>
</feature>
<comment type="caution">
    <text evidence="3">The sequence shown here is derived from an EMBL/GenBank/DDBJ whole genome shotgun (WGS) entry which is preliminary data.</text>
</comment>
<feature type="domain" description="Origin recognition complex subunit 3 winged helix C-terminal" evidence="2">
    <location>
        <begin position="512"/>
        <end position="657"/>
    </location>
</feature>
<feature type="region of interest" description="Disordered" evidence="1">
    <location>
        <begin position="126"/>
        <end position="152"/>
    </location>
</feature>
<feature type="compositionally biased region" description="Basic and acidic residues" evidence="1">
    <location>
        <begin position="321"/>
        <end position="332"/>
    </location>
</feature>
<dbReference type="InterPro" id="IPR040855">
    <property type="entry name" value="ORC_WH_C"/>
</dbReference>
<dbReference type="Pfam" id="PF18137">
    <property type="entry name" value="WHD_ORC"/>
    <property type="match status" value="1"/>
</dbReference>
<dbReference type="GO" id="GO:0031261">
    <property type="term" value="C:DNA replication preinitiation complex"/>
    <property type="evidence" value="ECO:0007669"/>
    <property type="project" value="TreeGrafter"/>
</dbReference>
<name>A0AAE0GQF9_9CHLO</name>
<keyword evidence="4" id="KW-1185">Reference proteome</keyword>
<dbReference type="GO" id="GO:0005664">
    <property type="term" value="C:nuclear origin of replication recognition complex"/>
    <property type="evidence" value="ECO:0007669"/>
    <property type="project" value="InterPro"/>
</dbReference>
<feature type="region of interest" description="Disordered" evidence="1">
    <location>
        <begin position="591"/>
        <end position="616"/>
    </location>
</feature>
<dbReference type="EMBL" id="LGRX02003767">
    <property type="protein sequence ID" value="KAK3281646.1"/>
    <property type="molecule type" value="Genomic_DNA"/>
</dbReference>
<organism evidence="3 4">
    <name type="scientific">Cymbomonas tetramitiformis</name>
    <dbReference type="NCBI Taxonomy" id="36881"/>
    <lineage>
        <taxon>Eukaryota</taxon>
        <taxon>Viridiplantae</taxon>
        <taxon>Chlorophyta</taxon>
        <taxon>Pyramimonadophyceae</taxon>
        <taxon>Pyramimonadales</taxon>
        <taxon>Pyramimonadaceae</taxon>
        <taxon>Cymbomonas</taxon>
    </lineage>
</organism>
<dbReference type="PANTHER" id="PTHR12748">
    <property type="entry name" value="ORIGIN RECOGNITION COMPLEX SUBUNIT 3"/>
    <property type="match status" value="1"/>
</dbReference>
<evidence type="ECO:0000313" key="4">
    <source>
        <dbReference type="Proteomes" id="UP001190700"/>
    </source>
</evidence>
<dbReference type="InterPro" id="IPR020795">
    <property type="entry name" value="ORC3"/>
</dbReference>
<dbReference type="GO" id="GO:0003688">
    <property type="term" value="F:DNA replication origin binding"/>
    <property type="evidence" value="ECO:0007669"/>
    <property type="project" value="TreeGrafter"/>
</dbReference>
<proteinExistence type="predicted"/>
<dbReference type="Proteomes" id="UP001190700">
    <property type="component" value="Unassembled WGS sequence"/>
</dbReference>
<dbReference type="GO" id="GO:0006270">
    <property type="term" value="P:DNA replication initiation"/>
    <property type="evidence" value="ECO:0007669"/>
    <property type="project" value="TreeGrafter"/>
</dbReference>
<accession>A0AAE0GQF9</accession>
<dbReference type="PANTHER" id="PTHR12748:SF0">
    <property type="entry name" value="ORIGIN RECOGNITION COMPLEX SUBUNIT 3"/>
    <property type="match status" value="1"/>
</dbReference>
<evidence type="ECO:0000256" key="1">
    <source>
        <dbReference type="SAM" id="MobiDB-lite"/>
    </source>
</evidence>
<feature type="compositionally biased region" description="Polar residues" evidence="1">
    <location>
        <begin position="402"/>
        <end position="413"/>
    </location>
</feature>
<dbReference type="GO" id="GO:0005656">
    <property type="term" value="C:nuclear pre-replicative complex"/>
    <property type="evidence" value="ECO:0007669"/>
    <property type="project" value="TreeGrafter"/>
</dbReference>